<dbReference type="PANTHER" id="PTHR43278:SF1">
    <property type="entry name" value="IRON-SULFUR FLAVOPROTEIN MJ1083"/>
    <property type="match status" value="1"/>
</dbReference>
<dbReference type="InterPro" id="IPR005025">
    <property type="entry name" value="FMN_Rdtase-like_dom"/>
</dbReference>
<dbReference type="InterPro" id="IPR029039">
    <property type="entry name" value="Flavoprotein-like_sf"/>
</dbReference>
<accession>A0A6P1TT28</accession>
<name>A0A6P1TT28_9FIRM</name>
<dbReference type="Proteomes" id="UP000464314">
    <property type="component" value="Chromosome"/>
</dbReference>
<keyword evidence="2" id="KW-0288">FMN</keyword>
<keyword evidence="5" id="KW-1185">Reference proteome</keyword>
<protein>
    <submittedName>
        <fullName evidence="4">Flavodoxin family protein</fullName>
    </submittedName>
</protein>
<gene>
    <name evidence="4" type="ORF">Ana3638_21960</name>
</gene>
<evidence type="ECO:0000259" key="3">
    <source>
        <dbReference type="Pfam" id="PF03358"/>
    </source>
</evidence>
<dbReference type="Pfam" id="PF03358">
    <property type="entry name" value="FMN_red"/>
    <property type="match status" value="1"/>
</dbReference>
<keyword evidence="1" id="KW-0285">Flavoprotein</keyword>
<feature type="domain" description="NADPH-dependent FMN reductase-like" evidence="3">
    <location>
        <begin position="1"/>
        <end position="153"/>
    </location>
</feature>
<reference evidence="4 5" key="1">
    <citation type="submission" date="2020-01" db="EMBL/GenBank/DDBJ databases">
        <title>Genome analysis of Anaerocolumna sp. CBA3638.</title>
        <authorList>
            <person name="Kim J."/>
            <person name="Roh S.W."/>
        </authorList>
    </citation>
    <scope>NUCLEOTIDE SEQUENCE [LARGE SCALE GENOMIC DNA]</scope>
    <source>
        <strain evidence="4 5">CBA3638</strain>
    </source>
</reference>
<evidence type="ECO:0000313" key="5">
    <source>
        <dbReference type="Proteomes" id="UP000464314"/>
    </source>
</evidence>
<sequence length="184" mass="20049">MKVLIISGTPKREGLSCSCEEAALAGVISAGAEGEVIKLCDYNLTRCAMCGDGWGTCRDKHTCIYGDDGFNEIQSKLAEADLLILNTPVYWGDMTEIMKAFFDRFRRCEAFKGSESALADKNVLLIASPGGSGNGLISCLEQMERVCRHLSAKIYDFIGVNRWNREYKLAAIKAAAASMVKSIS</sequence>
<dbReference type="SUPFAM" id="SSF52218">
    <property type="entry name" value="Flavoproteins"/>
    <property type="match status" value="1"/>
</dbReference>
<dbReference type="Gene3D" id="3.40.50.360">
    <property type="match status" value="1"/>
</dbReference>
<proteinExistence type="predicted"/>
<dbReference type="KEGG" id="anr:Ana3638_21960"/>
<organism evidence="4 5">
    <name type="scientific">Anaerocolumna sedimenticola</name>
    <dbReference type="NCBI Taxonomy" id="2696063"/>
    <lineage>
        <taxon>Bacteria</taxon>
        <taxon>Bacillati</taxon>
        <taxon>Bacillota</taxon>
        <taxon>Clostridia</taxon>
        <taxon>Lachnospirales</taxon>
        <taxon>Lachnospiraceae</taxon>
        <taxon>Anaerocolumna</taxon>
    </lineage>
</organism>
<evidence type="ECO:0000256" key="1">
    <source>
        <dbReference type="ARBA" id="ARBA00022630"/>
    </source>
</evidence>
<dbReference type="AlphaFoldDB" id="A0A6P1TT28"/>
<evidence type="ECO:0000256" key="2">
    <source>
        <dbReference type="ARBA" id="ARBA00022643"/>
    </source>
</evidence>
<dbReference type="GO" id="GO:0016491">
    <property type="term" value="F:oxidoreductase activity"/>
    <property type="evidence" value="ECO:0007669"/>
    <property type="project" value="InterPro"/>
</dbReference>
<dbReference type="PANTHER" id="PTHR43278">
    <property type="entry name" value="NAD(P)H-DEPENDENT FMN-CONTAINING OXIDOREDUCTASE YWQN-RELATED"/>
    <property type="match status" value="1"/>
</dbReference>
<dbReference type="RefSeq" id="WP_161839932.1">
    <property type="nucleotide sequence ID" value="NZ_CP048000.1"/>
</dbReference>
<evidence type="ECO:0000313" key="4">
    <source>
        <dbReference type="EMBL" id="QHQ63111.1"/>
    </source>
</evidence>
<dbReference type="InterPro" id="IPR051796">
    <property type="entry name" value="ISF_SsuE-like"/>
</dbReference>
<dbReference type="EMBL" id="CP048000">
    <property type="protein sequence ID" value="QHQ63111.1"/>
    <property type="molecule type" value="Genomic_DNA"/>
</dbReference>